<feature type="transmembrane region" description="Helical" evidence="8">
    <location>
        <begin position="357"/>
        <end position="383"/>
    </location>
</feature>
<feature type="transmembrane region" description="Helical" evidence="8">
    <location>
        <begin position="547"/>
        <end position="566"/>
    </location>
</feature>
<feature type="transmembrane region" description="Helical" evidence="8">
    <location>
        <begin position="670"/>
        <end position="691"/>
    </location>
</feature>
<feature type="transmembrane region" description="Helical" evidence="8">
    <location>
        <begin position="395"/>
        <end position="418"/>
    </location>
</feature>
<feature type="transmembrane region" description="Helical" evidence="8">
    <location>
        <begin position="758"/>
        <end position="775"/>
    </location>
</feature>
<keyword evidence="4 8" id="KW-0812">Transmembrane</keyword>
<feature type="transmembrane region" description="Helical" evidence="8">
    <location>
        <begin position="174"/>
        <end position="193"/>
    </location>
</feature>
<feature type="transmembrane region" description="Helical" evidence="8">
    <location>
        <begin position="730"/>
        <end position="752"/>
    </location>
</feature>
<comment type="subcellular location">
    <subcellularLocation>
        <location evidence="1">Cell membrane</location>
        <topology evidence="1">Multi-pass membrane protein</topology>
    </subcellularLocation>
</comment>
<evidence type="ECO:0000256" key="3">
    <source>
        <dbReference type="ARBA" id="ARBA00022475"/>
    </source>
</evidence>
<reference evidence="10" key="1">
    <citation type="submission" date="2022-10" db="EMBL/GenBank/DDBJ databases">
        <authorList>
            <person name="Mo P."/>
        </authorList>
    </citation>
    <scope>NUCLEOTIDE SEQUENCE</scope>
    <source>
        <strain evidence="10">HUAS 14-6</strain>
    </source>
</reference>
<evidence type="ECO:0000259" key="9">
    <source>
        <dbReference type="Pfam" id="PF02706"/>
    </source>
</evidence>
<feature type="transmembrane region" description="Helical" evidence="8">
    <location>
        <begin position="330"/>
        <end position="351"/>
    </location>
</feature>
<feature type="transmembrane region" description="Helical" evidence="8">
    <location>
        <begin position="523"/>
        <end position="541"/>
    </location>
</feature>
<evidence type="ECO:0000256" key="2">
    <source>
        <dbReference type="ARBA" id="ARBA00007430"/>
    </source>
</evidence>
<evidence type="ECO:0000256" key="6">
    <source>
        <dbReference type="ARBA" id="ARBA00023136"/>
    </source>
</evidence>
<feature type="domain" description="Polysaccharide chain length determinant N-terminal" evidence="9">
    <location>
        <begin position="1"/>
        <end position="86"/>
    </location>
</feature>
<evidence type="ECO:0000256" key="1">
    <source>
        <dbReference type="ARBA" id="ARBA00004651"/>
    </source>
</evidence>
<evidence type="ECO:0000256" key="5">
    <source>
        <dbReference type="ARBA" id="ARBA00022989"/>
    </source>
</evidence>
<comment type="similarity">
    <text evidence="2">Belongs to the polysaccharide synthase family.</text>
</comment>
<evidence type="ECO:0000256" key="4">
    <source>
        <dbReference type="ARBA" id="ARBA00022692"/>
    </source>
</evidence>
<evidence type="ECO:0000256" key="7">
    <source>
        <dbReference type="SAM" id="MobiDB-lite"/>
    </source>
</evidence>
<evidence type="ECO:0000313" key="11">
    <source>
        <dbReference type="Proteomes" id="UP001060733"/>
    </source>
</evidence>
<evidence type="ECO:0000256" key="8">
    <source>
        <dbReference type="SAM" id="Phobius"/>
    </source>
</evidence>
<keyword evidence="5 8" id="KW-1133">Transmembrane helix</keyword>
<keyword evidence="6 8" id="KW-0472">Membrane</keyword>
<name>A0ABY6EYT7_9ACTN</name>
<feature type="compositionally biased region" description="Pro residues" evidence="7">
    <location>
        <begin position="304"/>
        <end position="317"/>
    </location>
</feature>
<dbReference type="PANTHER" id="PTHR30250:SF10">
    <property type="entry name" value="LIPOPOLYSACCHARIDE BIOSYNTHESIS PROTEIN WZXC"/>
    <property type="match status" value="1"/>
</dbReference>
<dbReference type="EMBL" id="CP106795">
    <property type="protein sequence ID" value="UXY39571.1"/>
    <property type="molecule type" value="Genomic_DNA"/>
</dbReference>
<dbReference type="InterPro" id="IPR003856">
    <property type="entry name" value="LPS_length_determ_N"/>
</dbReference>
<dbReference type="Pfam" id="PF02706">
    <property type="entry name" value="Wzz"/>
    <property type="match status" value="1"/>
</dbReference>
<feature type="transmembrane region" description="Helical" evidence="8">
    <location>
        <begin position="492"/>
        <end position="511"/>
    </location>
</feature>
<feature type="region of interest" description="Disordered" evidence="7">
    <location>
        <begin position="201"/>
        <end position="321"/>
    </location>
</feature>
<sequence>MDLAEIFRVMRRRWYVLLPGLLLTACLTVAVALVVPVTYQSQSTVVLLNSQKATVAYDGNPFLSTQTSLTGMADSLARNLNSDISLRELKSRGAKGTFEAKLADNAQGPLMWLTVTGTDKAAVLASDRILTAYAKERLNQFQKQQSVAPKAMIRMTTIVPPQNPVAQTKTRLEYLIMAGGLGLVLSLLATFYVEARRRSRTAAAQPDGTAGPDGSETAGPAGSDTAGPATSPTVRPGNRPPNRPSPCGHSPAGRGPPRTGPPPSRGPGGPSWPRRPPPSRWTRSRRMDSVRTPDSDPSERSGAPAPPEPPPPSPPPSLGGKVRSAARWSLINTVVMRLGNFATGILLARFALGPAEWGVYGIAQTVLLVLLSANELGVGLAIVRWDGDPRRFAPTVLTLGAASSALLYAAIFVSAPAVAGLLDSPEATGVLRVMCLCLVIDGVAQVPANFLTREFAQGKRMVIDALNFVLSTAVTLVLAFAGWGAMSFACGAVAGNVAALIGCALAAPGTLRFGWDPQQARALLGFGLPLAGASLLALAVVNVDTMIVGSSLGQVSLGFYVLAFNMSGWPVRIISEAARRVSFAGFSRLAGSPQALAEGFGRALGVLVTGTVPLCVLLGGLAAPVVHLVYGSTWVPAAAALPWLMALGLVRIGCELAYDCLVAAGQRRSLILVQALWLVALVPVLVAGAHLNGMVGVSQGHVLVAAGLVVPAFLYALGRAGIGFGTIARACAWPLLGGAVMAVVLLAARRILGDSAPALVLVGTAALACYVVCVLPSRRFLLGSRAVETV</sequence>
<feature type="transmembrane region" description="Helical" evidence="8">
    <location>
        <begin position="430"/>
        <end position="451"/>
    </location>
</feature>
<dbReference type="RefSeq" id="WP_263279707.1">
    <property type="nucleotide sequence ID" value="NZ_CP106795.1"/>
</dbReference>
<accession>A0ABY6EYT7</accession>
<feature type="compositionally biased region" description="Basic and acidic residues" evidence="7">
    <location>
        <begin position="285"/>
        <end position="299"/>
    </location>
</feature>
<keyword evidence="11" id="KW-1185">Reference proteome</keyword>
<feature type="transmembrane region" description="Helical" evidence="8">
    <location>
        <begin position="636"/>
        <end position="658"/>
    </location>
</feature>
<dbReference type="Proteomes" id="UP001060733">
    <property type="component" value="Chromosome"/>
</dbReference>
<evidence type="ECO:0000313" key="10">
    <source>
        <dbReference type="EMBL" id="UXY39571.1"/>
    </source>
</evidence>
<organism evidence="10 11">
    <name type="scientific">Streptomyces albidocamelliae</name>
    <dbReference type="NCBI Taxonomy" id="2981135"/>
    <lineage>
        <taxon>Bacteria</taxon>
        <taxon>Bacillati</taxon>
        <taxon>Actinomycetota</taxon>
        <taxon>Actinomycetes</taxon>
        <taxon>Kitasatosporales</taxon>
        <taxon>Streptomycetaceae</taxon>
        <taxon>Streptomyces</taxon>
    </lineage>
</organism>
<keyword evidence="3" id="KW-1003">Cell membrane</keyword>
<feature type="transmembrane region" description="Helical" evidence="8">
    <location>
        <begin position="697"/>
        <end position="718"/>
    </location>
</feature>
<feature type="transmembrane region" description="Helical" evidence="8">
    <location>
        <begin position="604"/>
        <end position="630"/>
    </location>
</feature>
<proteinExistence type="inferred from homology"/>
<dbReference type="InterPro" id="IPR050833">
    <property type="entry name" value="Poly_Biosynth_Transport"/>
</dbReference>
<feature type="transmembrane region" description="Helical" evidence="8">
    <location>
        <begin position="463"/>
        <end position="486"/>
    </location>
</feature>
<gene>
    <name evidence="10" type="ORF">N8I86_35630</name>
</gene>
<dbReference type="PANTHER" id="PTHR30250">
    <property type="entry name" value="PST FAMILY PREDICTED COLANIC ACID TRANSPORTER"/>
    <property type="match status" value="1"/>
</dbReference>
<protein>
    <submittedName>
        <fullName evidence="10">Oligosaccharide flippase family protein</fullName>
    </submittedName>
</protein>
<dbReference type="Pfam" id="PF13440">
    <property type="entry name" value="Polysacc_synt_3"/>
    <property type="match status" value="1"/>
</dbReference>